<feature type="chain" id="PRO_5019084069" evidence="1">
    <location>
        <begin position="26"/>
        <end position="178"/>
    </location>
</feature>
<name>A0A419N5B4_9GAMM</name>
<dbReference type="PANTHER" id="PTHR33420">
    <property type="entry name" value="FIMBRIAL SUBUNIT ELFA-RELATED"/>
    <property type="match status" value="1"/>
</dbReference>
<dbReference type="EMBL" id="RAHH01000023">
    <property type="protein sequence ID" value="RJT41138.1"/>
    <property type="molecule type" value="Genomic_DNA"/>
</dbReference>
<dbReference type="InterPro" id="IPR050263">
    <property type="entry name" value="Bact_Fimbrial_Adh_Pro"/>
</dbReference>
<evidence type="ECO:0000256" key="1">
    <source>
        <dbReference type="SAM" id="SignalP"/>
    </source>
</evidence>
<dbReference type="Pfam" id="PF00419">
    <property type="entry name" value="Fimbrial"/>
    <property type="match status" value="1"/>
</dbReference>
<accession>A0A419N5B4</accession>
<keyword evidence="4" id="KW-1185">Reference proteome</keyword>
<reference evidence="3 4" key="1">
    <citation type="submission" date="2018-09" db="EMBL/GenBank/DDBJ databases">
        <authorList>
            <person name="Le Fleche-Mateos A."/>
        </authorList>
    </citation>
    <scope>NUCLEOTIDE SEQUENCE [LARGE SCALE GENOMIC DNA]</scope>
    <source>
        <strain evidence="3 4">DSM 27399</strain>
    </source>
</reference>
<organism evidence="3 4">
    <name type="scientific">Rahnella woolbedingensis</name>
    <dbReference type="NCBI Taxonomy" id="1510574"/>
    <lineage>
        <taxon>Bacteria</taxon>
        <taxon>Pseudomonadati</taxon>
        <taxon>Pseudomonadota</taxon>
        <taxon>Gammaproteobacteria</taxon>
        <taxon>Enterobacterales</taxon>
        <taxon>Yersiniaceae</taxon>
        <taxon>Rahnella</taxon>
    </lineage>
</organism>
<evidence type="ECO:0000313" key="4">
    <source>
        <dbReference type="Proteomes" id="UP000284908"/>
    </source>
</evidence>
<gene>
    <name evidence="3" type="ORF">D6C13_18120</name>
</gene>
<evidence type="ECO:0000259" key="2">
    <source>
        <dbReference type="Pfam" id="PF00419"/>
    </source>
</evidence>
<dbReference type="Proteomes" id="UP000284908">
    <property type="component" value="Unassembled WGS sequence"/>
</dbReference>
<proteinExistence type="predicted"/>
<dbReference type="GO" id="GO:0043709">
    <property type="term" value="P:cell adhesion involved in single-species biofilm formation"/>
    <property type="evidence" value="ECO:0007669"/>
    <property type="project" value="TreeGrafter"/>
</dbReference>
<dbReference type="Gene3D" id="2.60.40.1090">
    <property type="entry name" value="Fimbrial-type adhesion domain"/>
    <property type="match status" value="1"/>
</dbReference>
<protein>
    <submittedName>
        <fullName evidence="3">Type 1 fimbrial protein</fullName>
    </submittedName>
</protein>
<feature type="domain" description="Fimbrial-type adhesion" evidence="2">
    <location>
        <begin position="29"/>
        <end position="178"/>
    </location>
</feature>
<keyword evidence="1" id="KW-0732">Signal</keyword>
<dbReference type="PANTHER" id="PTHR33420:SF27">
    <property type="entry name" value="PROTEIN FIMG"/>
    <property type="match status" value="1"/>
</dbReference>
<sequence>MLKRVFFLNMLLPAFAVLSGTEAKAVDVTITGRVIAASCTVSPMLTGGQEVNLGTLGRTQFQNAGDAGDWKSFSLNLTHCPVGTSQSTVTFSGTPTGPGGSLFANTEPVTSAAANMAVQMAKDADHSAVLSNGKSMTVDVDDVTRTATFPLVARLYTGAGNVGAGRVSSSVLVNFTYQ</sequence>
<evidence type="ECO:0000313" key="3">
    <source>
        <dbReference type="EMBL" id="RJT41138.1"/>
    </source>
</evidence>
<dbReference type="InterPro" id="IPR000259">
    <property type="entry name" value="Adhesion_dom_fimbrial"/>
</dbReference>
<dbReference type="OrthoDB" id="6465350at2"/>
<dbReference type="InterPro" id="IPR008966">
    <property type="entry name" value="Adhesion_dom_sf"/>
</dbReference>
<dbReference type="SUPFAM" id="SSF49401">
    <property type="entry name" value="Bacterial adhesins"/>
    <property type="match status" value="1"/>
</dbReference>
<feature type="signal peptide" evidence="1">
    <location>
        <begin position="1"/>
        <end position="25"/>
    </location>
</feature>
<dbReference type="AlphaFoldDB" id="A0A419N5B4"/>
<dbReference type="RefSeq" id="WP_120134094.1">
    <property type="nucleotide sequence ID" value="NZ_RAHH01000023.1"/>
</dbReference>
<dbReference type="GO" id="GO:0009289">
    <property type="term" value="C:pilus"/>
    <property type="evidence" value="ECO:0007669"/>
    <property type="project" value="InterPro"/>
</dbReference>
<dbReference type="InterPro" id="IPR036937">
    <property type="entry name" value="Adhesion_dom_fimbrial_sf"/>
</dbReference>
<comment type="caution">
    <text evidence="3">The sequence shown here is derived from an EMBL/GenBank/DDBJ whole genome shotgun (WGS) entry which is preliminary data.</text>
</comment>